<proteinExistence type="predicted"/>
<reference evidence="1" key="1">
    <citation type="journal article" date="2023" name="G3 (Bethesda)">
        <title>A reference genome for the long-term kleptoplast-retaining sea slug Elysia crispata morphotype clarki.</title>
        <authorList>
            <person name="Eastman K.E."/>
            <person name="Pendleton A.L."/>
            <person name="Shaikh M.A."/>
            <person name="Suttiyut T."/>
            <person name="Ogas R."/>
            <person name="Tomko P."/>
            <person name="Gavelis G."/>
            <person name="Widhalm J.R."/>
            <person name="Wisecaver J.H."/>
        </authorList>
    </citation>
    <scope>NUCLEOTIDE SEQUENCE</scope>
    <source>
        <strain evidence="1">ECLA1</strain>
    </source>
</reference>
<evidence type="ECO:0000313" key="2">
    <source>
        <dbReference type="Proteomes" id="UP001283361"/>
    </source>
</evidence>
<gene>
    <name evidence="1" type="ORF">RRG08_034553</name>
</gene>
<dbReference type="EMBL" id="JAWDGP010001997">
    <property type="protein sequence ID" value="KAK3786206.1"/>
    <property type="molecule type" value="Genomic_DNA"/>
</dbReference>
<sequence length="89" mass="10179">MRSNRVRPPFFVICAMEKMLPLANKIDDFHSLSRDHFGIGCERRKKQFENMTVVEQRLGSGYCLMWVTHGVVDVGLVLYQAGSSQTEQS</sequence>
<organism evidence="1 2">
    <name type="scientific">Elysia crispata</name>
    <name type="common">lettuce slug</name>
    <dbReference type="NCBI Taxonomy" id="231223"/>
    <lineage>
        <taxon>Eukaryota</taxon>
        <taxon>Metazoa</taxon>
        <taxon>Spiralia</taxon>
        <taxon>Lophotrochozoa</taxon>
        <taxon>Mollusca</taxon>
        <taxon>Gastropoda</taxon>
        <taxon>Heterobranchia</taxon>
        <taxon>Euthyneura</taxon>
        <taxon>Panpulmonata</taxon>
        <taxon>Sacoglossa</taxon>
        <taxon>Placobranchoidea</taxon>
        <taxon>Plakobranchidae</taxon>
        <taxon>Elysia</taxon>
    </lineage>
</organism>
<name>A0AAE1AFN9_9GAST</name>
<accession>A0AAE1AFN9</accession>
<keyword evidence="2" id="KW-1185">Reference proteome</keyword>
<dbReference type="Proteomes" id="UP001283361">
    <property type="component" value="Unassembled WGS sequence"/>
</dbReference>
<dbReference type="AlphaFoldDB" id="A0AAE1AFN9"/>
<protein>
    <submittedName>
        <fullName evidence="1">Uncharacterized protein</fullName>
    </submittedName>
</protein>
<evidence type="ECO:0000313" key="1">
    <source>
        <dbReference type="EMBL" id="KAK3786206.1"/>
    </source>
</evidence>
<comment type="caution">
    <text evidence="1">The sequence shown here is derived from an EMBL/GenBank/DDBJ whole genome shotgun (WGS) entry which is preliminary data.</text>
</comment>